<feature type="domain" description="Proteasome activator PA28 N-terminal" evidence="3">
    <location>
        <begin position="22"/>
        <end position="80"/>
    </location>
</feature>
<dbReference type="RefSeq" id="XP_004364884.2">
    <property type="nucleotide sequence ID" value="XM_004364827.2"/>
</dbReference>
<dbReference type="STRING" id="595528.A0A0D2WG67"/>
<keyword evidence="2" id="KW-0647">Proteasome</keyword>
<feature type="domain" description="Proteasome activator PA28 C-terminal" evidence="4">
    <location>
        <begin position="157"/>
        <end position="298"/>
    </location>
</feature>
<sequence>MEYFMLREGEKLTGEQIERRQELRKKVDTLRESFTSRAEILVHETMPEKVAQLDAIITSDIFRITDLSLVESPLGIPLPFESDATKDINTLVLATASGSSAGVKLESGISKKRRLEDDDGAPSVVTTATNGESAAKPAFQALDREPRGFSTTHTALIPSNKLIQRILDMLKKEIEELFNICNCVKMWIQLNIPRVEGGNNLGVGVQVETVDELGKAEESGFALLDSMSKYYQMRAKLVSKVLKYPTIEDYRQSVVEFDQKQYTNLRVCVLDLRNNYAILYDVINKNIENIKKPRSDEHVASLY</sequence>
<dbReference type="GO" id="GO:0005737">
    <property type="term" value="C:cytoplasm"/>
    <property type="evidence" value="ECO:0007669"/>
    <property type="project" value="TreeGrafter"/>
</dbReference>
<dbReference type="InterPro" id="IPR036997">
    <property type="entry name" value="PA28_C_sf"/>
</dbReference>
<accession>A0A0D2WG67</accession>
<dbReference type="GO" id="GO:0006508">
    <property type="term" value="P:proteolysis"/>
    <property type="evidence" value="ECO:0007669"/>
    <property type="project" value="UniProtKB-KW"/>
</dbReference>
<dbReference type="PANTHER" id="PTHR10660">
    <property type="entry name" value="PROTEASOME REGULATOR PA28"/>
    <property type="match status" value="1"/>
</dbReference>
<dbReference type="FunFam" id="1.20.120.180:FF:000002">
    <property type="entry name" value="Proteasome activator complex subunit 1"/>
    <property type="match status" value="1"/>
</dbReference>
<dbReference type="eggNOG" id="KOG4470">
    <property type="taxonomic scope" value="Eukaryota"/>
</dbReference>
<dbReference type="GO" id="GO:0008233">
    <property type="term" value="F:peptidase activity"/>
    <property type="evidence" value="ECO:0007669"/>
    <property type="project" value="UniProtKB-KW"/>
</dbReference>
<keyword evidence="6" id="KW-1185">Reference proteome</keyword>
<dbReference type="SUPFAM" id="SSF47216">
    <property type="entry name" value="Proteasome activator"/>
    <property type="match status" value="1"/>
</dbReference>
<dbReference type="AlphaFoldDB" id="A0A0D2WG67"/>
<dbReference type="PANTHER" id="PTHR10660:SF2">
    <property type="entry name" value="LD45860P"/>
    <property type="match status" value="1"/>
</dbReference>
<dbReference type="Gene3D" id="1.20.5.120">
    <property type="entry name" value="Proteasome activator pa28, N-terminal domain"/>
    <property type="match status" value="1"/>
</dbReference>
<dbReference type="Gene3D" id="1.20.120.180">
    <property type="entry name" value="Proteasome activator pa28, C-terminal domain"/>
    <property type="match status" value="1"/>
</dbReference>
<proteinExistence type="inferred from homology"/>
<dbReference type="PhylomeDB" id="A0A0D2WG67"/>
<keyword evidence="5" id="KW-0645">Protease</keyword>
<gene>
    <name evidence="5" type="ORF">CAOG_000013</name>
</gene>
<dbReference type="InterPro" id="IPR036252">
    <property type="entry name" value="Proteasome_activ_sf"/>
</dbReference>
<reference evidence="6" key="1">
    <citation type="submission" date="2011-02" db="EMBL/GenBank/DDBJ databases">
        <title>The Genome Sequence of Capsaspora owczarzaki ATCC 30864.</title>
        <authorList>
            <person name="Russ C."/>
            <person name="Cuomo C."/>
            <person name="Burger G."/>
            <person name="Gray M.W."/>
            <person name="Holland P.W.H."/>
            <person name="King N."/>
            <person name="Lang F.B.F."/>
            <person name="Roger A.J."/>
            <person name="Ruiz-Trillo I."/>
            <person name="Young S.K."/>
            <person name="Zeng Q."/>
            <person name="Gargeya S."/>
            <person name="Alvarado L."/>
            <person name="Berlin A."/>
            <person name="Chapman S.B."/>
            <person name="Chen Z."/>
            <person name="Freedman E."/>
            <person name="Gellesch M."/>
            <person name="Goldberg J."/>
            <person name="Griggs A."/>
            <person name="Gujja S."/>
            <person name="Heilman E."/>
            <person name="Heiman D."/>
            <person name="Howarth C."/>
            <person name="Mehta T."/>
            <person name="Neiman D."/>
            <person name="Pearson M."/>
            <person name="Roberts A."/>
            <person name="Saif S."/>
            <person name="Shea T."/>
            <person name="Shenoy N."/>
            <person name="Sisk P."/>
            <person name="Stolte C."/>
            <person name="Sykes S."/>
            <person name="White J."/>
            <person name="Yandava C."/>
            <person name="Haas B."/>
            <person name="Nusbaum C."/>
            <person name="Birren B."/>
        </authorList>
    </citation>
    <scope>NUCLEOTIDE SEQUENCE</scope>
    <source>
        <strain evidence="6">ATCC 30864</strain>
    </source>
</reference>
<dbReference type="Proteomes" id="UP000008743">
    <property type="component" value="Unassembled WGS sequence"/>
</dbReference>
<dbReference type="GO" id="GO:0005654">
    <property type="term" value="C:nucleoplasm"/>
    <property type="evidence" value="ECO:0007669"/>
    <property type="project" value="TreeGrafter"/>
</dbReference>
<keyword evidence="5" id="KW-0378">Hydrolase</keyword>
<dbReference type="Pfam" id="PF02252">
    <property type="entry name" value="PA28_C"/>
    <property type="match status" value="1"/>
</dbReference>
<evidence type="ECO:0000313" key="6">
    <source>
        <dbReference type="Proteomes" id="UP000008743"/>
    </source>
</evidence>
<dbReference type="GO" id="GO:0061133">
    <property type="term" value="F:endopeptidase activator activity"/>
    <property type="evidence" value="ECO:0007669"/>
    <property type="project" value="TreeGrafter"/>
</dbReference>
<organism evidence="5 6">
    <name type="scientific">Capsaspora owczarzaki (strain ATCC 30864)</name>
    <dbReference type="NCBI Taxonomy" id="595528"/>
    <lineage>
        <taxon>Eukaryota</taxon>
        <taxon>Filasterea</taxon>
        <taxon>Capsaspora</taxon>
    </lineage>
</organism>
<name>A0A0D2WG67_CAPO3</name>
<protein>
    <submittedName>
        <fullName evidence="5">Proteaseome 28 subunit</fullName>
    </submittedName>
</protein>
<dbReference type="InParanoid" id="A0A0D2WG67"/>
<evidence type="ECO:0000259" key="4">
    <source>
        <dbReference type="Pfam" id="PF02252"/>
    </source>
</evidence>
<dbReference type="GO" id="GO:0008537">
    <property type="term" value="C:proteasome activator complex"/>
    <property type="evidence" value="ECO:0007669"/>
    <property type="project" value="InterPro"/>
</dbReference>
<dbReference type="Pfam" id="PF02251">
    <property type="entry name" value="PA28_N"/>
    <property type="match status" value="1"/>
</dbReference>
<dbReference type="GO" id="GO:0061136">
    <property type="term" value="P:regulation of proteasomal protein catabolic process"/>
    <property type="evidence" value="ECO:0007669"/>
    <property type="project" value="TreeGrafter"/>
</dbReference>
<evidence type="ECO:0000256" key="2">
    <source>
        <dbReference type="ARBA" id="ARBA00022942"/>
    </source>
</evidence>
<evidence type="ECO:0000259" key="3">
    <source>
        <dbReference type="Pfam" id="PF02251"/>
    </source>
</evidence>
<comment type="similarity">
    <text evidence="1">Belongs to the PA28 family.</text>
</comment>
<dbReference type="OrthoDB" id="6591885at2759"/>
<dbReference type="InterPro" id="IPR009077">
    <property type="entry name" value="Proteasome_activ_PA28"/>
</dbReference>
<evidence type="ECO:0000313" key="5">
    <source>
        <dbReference type="EMBL" id="KJE88350.1"/>
    </source>
</evidence>
<dbReference type="GO" id="GO:2000045">
    <property type="term" value="P:regulation of G1/S transition of mitotic cell cycle"/>
    <property type="evidence" value="ECO:0007669"/>
    <property type="project" value="TreeGrafter"/>
</dbReference>
<dbReference type="InterPro" id="IPR003185">
    <property type="entry name" value="Proteasome_activ_PA28_N"/>
</dbReference>
<evidence type="ECO:0000256" key="1">
    <source>
        <dbReference type="ARBA" id="ARBA00005883"/>
    </source>
</evidence>
<dbReference type="EMBL" id="KE346360">
    <property type="protein sequence ID" value="KJE88350.1"/>
    <property type="molecule type" value="Genomic_DNA"/>
</dbReference>
<dbReference type="InterPro" id="IPR036996">
    <property type="entry name" value="PA28_N_sf"/>
</dbReference>
<dbReference type="InterPro" id="IPR003186">
    <property type="entry name" value="PA28_C"/>
</dbReference>